<organism evidence="1 2">
    <name type="scientific">Burkholderia mayonis</name>
    <dbReference type="NCBI Taxonomy" id="1385591"/>
    <lineage>
        <taxon>Bacteria</taxon>
        <taxon>Pseudomonadati</taxon>
        <taxon>Pseudomonadota</taxon>
        <taxon>Betaproteobacteria</taxon>
        <taxon>Burkholderiales</taxon>
        <taxon>Burkholderiaceae</taxon>
        <taxon>Burkholderia</taxon>
        <taxon>pseudomallei group</taxon>
    </lineage>
</organism>
<dbReference type="EMBL" id="CP013389">
    <property type="protein sequence ID" value="AOJ08661.1"/>
    <property type="molecule type" value="Genomic_DNA"/>
</dbReference>
<dbReference type="Proteomes" id="UP000067711">
    <property type="component" value="Chromosome 1"/>
</dbReference>
<evidence type="ECO:0000313" key="2">
    <source>
        <dbReference type="Proteomes" id="UP000067711"/>
    </source>
</evidence>
<evidence type="ECO:0000313" key="1">
    <source>
        <dbReference type="EMBL" id="AOJ08661.1"/>
    </source>
</evidence>
<evidence type="ECO:0008006" key="3">
    <source>
        <dbReference type="Google" id="ProtNLM"/>
    </source>
</evidence>
<reference evidence="1 2" key="1">
    <citation type="submission" date="2015-12" db="EMBL/GenBank/DDBJ databases">
        <title>Diversity of Burkholderia near neighbor genomes.</title>
        <authorList>
            <person name="Sahl J."/>
            <person name="Wagner D."/>
            <person name="Keim P."/>
        </authorList>
    </citation>
    <scope>NUCLEOTIDE SEQUENCE [LARGE SCALE GENOMIC DNA]</scope>
    <source>
        <strain evidence="1 2">BDU8</strain>
    </source>
</reference>
<protein>
    <recommendedName>
        <fullName evidence="3">Bacteriophage protein</fullName>
    </recommendedName>
</protein>
<dbReference type="AlphaFoldDB" id="A0A1B4FYH6"/>
<proteinExistence type="predicted"/>
<name>A0A1B4FYH6_9BURK</name>
<dbReference type="RefSeq" id="WP_066484117.1">
    <property type="nucleotide sequence ID" value="NZ_CP013389.1"/>
</dbReference>
<accession>A0A1B4FYH6</accession>
<sequence length="136" mass="13890">MTALTADRDTVHRAGLLFSYPAKSGVLFFVGAIAAIDTATGFATKGAESTTLKGAGIVQEQIDNTAGADGATNVTIRRGQWRVANSAGADQLTLKDVGSTAYIVDDQTVAKTDGGGKRSVAGTVVDIDPGGVWIAF</sequence>
<gene>
    <name evidence="1" type="ORF">WS71_14650</name>
</gene>